<evidence type="ECO:0000313" key="1">
    <source>
        <dbReference type="EMBL" id="KHL03800.1"/>
    </source>
</evidence>
<proteinExistence type="predicted"/>
<name>A0A0B2AJH2_9MICC</name>
<comment type="caution">
    <text evidence="1">The sequence shown here is derived from an EMBL/GenBank/DDBJ whole genome shotgun (WGS) entry which is preliminary data.</text>
</comment>
<organism evidence="1 2">
    <name type="scientific">Sinomonas humi</name>
    <dbReference type="NCBI Taxonomy" id="1338436"/>
    <lineage>
        <taxon>Bacteria</taxon>
        <taxon>Bacillati</taxon>
        <taxon>Actinomycetota</taxon>
        <taxon>Actinomycetes</taxon>
        <taxon>Micrococcales</taxon>
        <taxon>Micrococcaceae</taxon>
        <taxon>Sinomonas</taxon>
    </lineage>
</organism>
<reference evidence="1 2" key="1">
    <citation type="submission" date="2014-09" db="EMBL/GenBank/DDBJ databases">
        <title>Genome sequence of Sinomonas sp. MUSC 117.</title>
        <authorList>
            <person name="Lee L.-H."/>
        </authorList>
    </citation>
    <scope>NUCLEOTIDE SEQUENCE [LARGE SCALE GENOMIC DNA]</scope>
    <source>
        <strain evidence="1 2">MUSC 117</strain>
    </source>
</reference>
<dbReference type="EMBL" id="JTDL01000094">
    <property type="protein sequence ID" value="KHL03800.1"/>
    <property type="molecule type" value="Genomic_DNA"/>
</dbReference>
<protein>
    <submittedName>
        <fullName evidence="1">Uncharacterized protein</fullName>
    </submittedName>
</protein>
<evidence type="ECO:0000313" key="2">
    <source>
        <dbReference type="Proteomes" id="UP000030982"/>
    </source>
</evidence>
<keyword evidence="2" id="KW-1185">Reference proteome</keyword>
<dbReference type="RefSeq" id="WP_043122302.1">
    <property type="nucleotide sequence ID" value="NZ_JTDL01000094.1"/>
</dbReference>
<dbReference type="AlphaFoldDB" id="A0A0B2AJH2"/>
<accession>A0A0B2AJH2</accession>
<dbReference type="Proteomes" id="UP000030982">
    <property type="component" value="Unassembled WGS sequence"/>
</dbReference>
<dbReference type="OrthoDB" id="4968966at2"/>
<gene>
    <name evidence="1" type="ORF">LK10_08415</name>
</gene>
<sequence>MLNETGPMAETSPRWWVEEYTAVPDPIEADTDYCFDTAAEAAEHGEPWAVIEHPAAYTSGPVSPGYFIVAGHRSDAIYYLASLNPIRDEDRRTWFWFY</sequence>